<dbReference type="InParanoid" id="H3GM27"/>
<dbReference type="HOGENOM" id="CLU_018294_7_5_1"/>
<name>H3GM27_PHYRM</name>
<keyword evidence="2" id="KW-1185">Reference proteome</keyword>
<dbReference type="OMA" id="QHELGAW"/>
<dbReference type="AlphaFoldDB" id="H3GM27"/>
<protein>
    <recommendedName>
        <fullName evidence="3">HTH CENPB-type domain-containing protein</fullName>
    </recommendedName>
</protein>
<evidence type="ECO:0000313" key="1">
    <source>
        <dbReference type="EnsemblProtists" id="Phyra77505"/>
    </source>
</evidence>
<dbReference type="EnsemblProtists" id="Phyra77505">
    <property type="protein sequence ID" value="Phyra77505"/>
    <property type="gene ID" value="Phyra77505"/>
</dbReference>
<dbReference type="EMBL" id="DS566022">
    <property type="status" value="NOT_ANNOTATED_CDS"/>
    <property type="molecule type" value="Genomic_DNA"/>
</dbReference>
<reference evidence="2" key="1">
    <citation type="journal article" date="2006" name="Science">
        <title>Phytophthora genome sequences uncover evolutionary origins and mechanisms of pathogenesis.</title>
        <authorList>
            <person name="Tyler B.M."/>
            <person name="Tripathy S."/>
            <person name="Zhang X."/>
            <person name="Dehal P."/>
            <person name="Jiang R.H."/>
            <person name="Aerts A."/>
            <person name="Arredondo F.D."/>
            <person name="Baxter L."/>
            <person name="Bensasson D."/>
            <person name="Beynon J.L."/>
            <person name="Chapman J."/>
            <person name="Damasceno C.M."/>
            <person name="Dorrance A.E."/>
            <person name="Dou D."/>
            <person name="Dickerman A.W."/>
            <person name="Dubchak I.L."/>
            <person name="Garbelotto M."/>
            <person name="Gijzen M."/>
            <person name="Gordon S.G."/>
            <person name="Govers F."/>
            <person name="Grunwald N.J."/>
            <person name="Huang W."/>
            <person name="Ivors K.L."/>
            <person name="Jones R.W."/>
            <person name="Kamoun S."/>
            <person name="Krampis K."/>
            <person name="Lamour K.H."/>
            <person name="Lee M.K."/>
            <person name="McDonald W.H."/>
            <person name="Medina M."/>
            <person name="Meijer H.J."/>
            <person name="Nordberg E.K."/>
            <person name="Maclean D.J."/>
            <person name="Ospina-Giraldo M.D."/>
            <person name="Morris P.F."/>
            <person name="Phuntumart V."/>
            <person name="Putnam N.H."/>
            <person name="Rash S."/>
            <person name="Rose J.K."/>
            <person name="Sakihama Y."/>
            <person name="Salamov A.A."/>
            <person name="Savidor A."/>
            <person name="Scheuring C.F."/>
            <person name="Smith B.M."/>
            <person name="Sobral B.W."/>
            <person name="Terry A."/>
            <person name="Torto-Alalibo T.A."/>
            <person name="Win J."/>
            <person name="Xu Z."/>
            <person name="Zhang H."/>
            <person name="Grigoriev I.V."/>
            <person name="Rokhsar D.S."/>
            <person name="Boore J.L."/>
        </authorList>
    </citation>
    <scope>NUCLEOTIDE SEQUENCE [LARGE SCALE GENOMIC DNA]</scope>
    <source>
        <strain evidence="2">Pr102</strain>
    </source>
</reference>
<organism evidence="1 2">
    <name type="scientific">Phytophthora ramorum</name>
    <name type="common">Sudden oak death agent</name>
    <dbReference type="NCBI Taxonomy" id="164328"/>
    <lineage>
        <taxon>Eukaryota</taxon>
        <taxon>Sar</taxon>
        <taxon>Stramenopiles</taxon>
        <taxon>Oomycota</taxon>
        <taxon>Peronosporomycetes</taxon>
        <taxon>Peronosporales</taxon>
        <taxon>Peronosporaceae</taxon>
        <taxon>Phytophthora</taxon>
    </lineage>
</organism>
<reference evidence="1" key="2">
    <citation type="submission" date="2015-06" db="UniProtKB">
        <authorList>
            <consortium name="EnsemblProtists"/>
        </authorList>
    </citation>
    <scope>IDENTIFICATION</scope>
    <source>
        <strain evidence="1">Pr102</strain>
    </source>
</reference>
<evidence type="ECO:0000313" key="2">
    <source>
        <dbReference type="Proteomes" id="UP000005238"/>
    </source>
</evidence>
<accession>H3GM27</accession>
<proteinExistence type="predicted"/>
<sequence length="102" mass="11338">MGGWMKSKEKRGLIEKAADCPAMTQNELAAWAKSTFKLKRAAAQTTVSDILKQAASIMNPHYGDENRRKPLHVTSPALEAALWAWIQKLEVQGTCLSRELIT</sequence>
<evidence type="ECO:0008006" key="3">
    <source>
        <dbReference type="Google" id="ProtNLM"/>
    </source>
</evidence>
<dbReference type="eggNOG" id="ENOG502SZC9">
    <property type="taxonomic scope" value="Eukaryota"/>
</dbReference>
<dbReference type="Gene3D" id="1.10.10.60">
    <property type="entry name" value="Homeodomain-like"/>
    <property type="match status" value="1"/>
</dbReference>
<dbReference type="Proteomes" id="UP000005238">
    <property type="component" value="Unassembled WGS sequence"/>
</dbReference>